<keyword evidence="9" id="KW-0067">ATP-binding</keyword>
<evidence type="ECO:0000313" key="15">
    <source>
        <dbReference type="EMBL" id="MBE6093247.1"/>
    </source>
</evidence>
<keyword evidence="6" id="KW-0378">Hydrolase</keyword>
<dbReference type="EMBL" id="SVBY01000066">
    <property type="protein sequence ID" value="MBE6093247.1"/>
    <property type="molecule type" value="Genomic_DNA"/>
</dbReference>
<dbReference type="Pfam" id="PF12705">
    <property type="entry name" value="PDDEXK_1"/>
    <property type="match status" value="1"/>
</dbReference>
<comment type="caution">
    <text evidence="15">The sequence shown here is derived from an EMBL/GenBank/DDBJ whole genome shotgun (WGS) entry which is preliminary data.</text>
</comment>
<protein>
    <submittedName>
        <fullName evidence="15">Helicase-exonuclease AddAB subunit AddB</fullName>
    </submittedName>
</protein>
<keyword evidence="13" id="KW-0234">DNA repair</keyword>
<keyword evidence="5" id="KW-0227">DNA damage</keyword>
<dbReference type="AlphaFoldDB" id="A0A928A1X1"/>
<keyword evidence="4" id="KW-0547">Nucleotide-binding</keyword>
<evidence type="ECO:0000256" key="11">
    <source>
        <dbReference type="ARBA" id="ARBA00023014"/>
    </source>
</evidence>
<dbReference type="PANTHER" id="PTHR30591:SF1">
    <property type="entry name" value="RECBCD ENZYME SUBUNIT RECC"/>
    <property type="match status" value="1"/>
</dbReference>
<dbReference type="Proteomes" id="UP000761380">
    <property type="component" value="Unassembled WGS sequence"/>
</dbReference>
<dbReference type="Gene3D" id="6.10.140.1030">
    <property type="match status" value="1"/>
</dbReference>
<dbReference type="PANTHER" id="PTHR30591">
    <property type="entry name" value="RECBCD ENZYME SUBUNIT RECC"/>
    <property type="match status" value="1"/>
</dbReference>
<dbReference type="GO" id="GO:0051539">
    <property type="term" value="F:4 iron, 4 sulfur cluster binding"/>
    <property type="evidence" value="ECO:0007669"/>
    <property type="project" value="UniProtKB-KW"/>
</dbReference>
<dbReference type="GO" id="GO:0046872">
    <property type="term" value="F:metal ion binding"/>
    <property type="evidence" value="ECO:0007669"/>
    <property type="project" value="UniProtKB-KW"/>
</dbReference>
<evidence type="ECO:0000256" key="4">
    <source>
        <dbReference type="ARBA" id="ARBA00022741"/>
    </source>
</evidence>
<dbReference type="NCBIfam" id="TIGR02773">
    <property type="entry name" value="addB_Gpos"/>
    <property type="match status" value="1"/>
</dbReference>
<evidence type="ECO:0000256" key="8">
    <source>
        <dbReference type="ARBA" id="ARBA00022839"/>
    </source>
</evidence>
<evidence type="ECO:0000313" key="16">
    <source>
        <dbReference type="Proteomes" id="UP000761380"/>
    </source>
</evidence>
<evidence type="ECO:0000256" key="6">
    <source>
        <dbReference type="ARBA" id="ARBA00022801"/>
    </source>
</evidence>
<evidence type="ECO:0000256" key="3">
    <source>
        <dbReference type="ARBA" id="ARBA00022723"/>
    </source>
</evidence>
<keyword evidence="11" id="KW-0411">Iron-sulfur</keyword>
<proteinExistence type="predicted"/>
<dbReference type="InterPro" id="IPR049035">
    <property type="entry name" value="ADDB_N"/>
</dbReference>
<dbReference type="InterPro" id="IPR014140">
    <property type="entry name" value="DNA_helicase_suAddB"/>
</dbReference>
<dbReference type="GO" id="GO:0000724">
    <property type="term" value="P:double-strand break repair via homologous recombination"/>
    <property type="evidence" value="ECO:0007669"/>
    <property type="project" value="InterPro"/>
</dbReference>
<dbReference type="InterPro" id="IPR027417">
    <property type="entry name" value="P-loop_NTPase"/>
</dbReference>
<evidence type="ECO:0000256" key="13">
    <source>
        <dbReference type="ARBA" id="ARBA00023204"/>
    </source>
</evidence>
<name>A0A928A1X1_SELRU</name>
<keyword evidence="3" id="KW-0479">Metal-binding</keyword>
<keyword evidence="10" id="KW-0408">Iron</keyword>
<keyword evidence="7 15" id="KW-0347">Helicase</keyword>
<keyword evidence="2" id="KW-0540">Nuclease</keyword>
<keyword evidence="8" id="KW-0269">Exonuclease</keyword>
<dbReference type="InterPro" id="IPR038726">
    <property type="entry name" value="PDDEXK_AddAB-type"/>
</dbReference>
<dbReference type="GO" id="GO:0004527">
    <property type="term" value="F:exonuclease activity"/>
    <property type="evidence" value="ECO:0007669"/>
    <property type="project" value="UniProtKB-KW"/>
</dbReference>
<evidence type="ECO:0000256" key="1">
    <source>
        <dbReference type="ARBA" id="ARBA00022485"/>
    </source>
</evidence>
<dbReference type="Gene3D" id="3.40.50.300">
    <property type="entry name" value="P-loop containing nucleotide triphosphate hydrolases"/>
    <property type="match status" value="3"/>
</dbReference>
<evidence type="ECO:0000256" key="5">
    <source>
        <dbReference type="ARBA" id="ARBA00022763"/>
    </source>
</evidence>
<evidence type="ECO:0000256" key="7">
    <source>
        <dbReference type="ARBA" id="ARBA00022806"/>
    </source>
</evidence>
<dbReference type="InterPro" id="IPR014017">
    <property type="entry name" value="DNA_helicase_UvrD-like_C"/>
</dbReference>
<dbReference type="SUPFAM" id="SSF52540">
    <property type="entry name" value="P-loop containing nucleoside triphosphate hydrolases"/>
    <property type="match status" value="1"/>
</dbReference>
<dbReference type="Gene3D" id="3.90.320.10">
    <property type="match status" value="1"/>
</dbReference>
<dbReference type="PROSITE" id="PS51217">
    <property type="entry name" value="UVRD_HELICASE_CTER"/>
    <property type="match status" value="1"/>
</dbReference>
<dbReference type="GO" id="GO:0004386">
    <property type="term" value="F:helicase activity"/>
    <property type="evidence" value="ECO:0007669"/>
    <property type="project" value="UniProtKB-KW"/>
</dbReference>
<reference evidence="15" key="1">
    <citation type="submission" date="2019-04" db="EMBL/GenBank/DDBJ databases">
        <title>Evolution of Biomass-Degrading Anaerobic Consortia Revealed by Metagenomics.</title>
        <authorList>
            <person name="Peng X."/>
        </authorList>
    </citation>
    <scope>NUCLEOTIDE SEQUENCE</scope>
    <source>
        <strain evidence="15">SIG240</strain>
    </source>
</reference>
<keyword evidence="12" id="KW-0238">DNA-binding</keyword>
<evidence type="ECO:0000259" key="14">
    <source>
        <dbReference type="PROSITE" id="PS51217"/>
    </source>
</evidence>
<evidence type="ECO:0000256" key="9">
    <source>
        <dbReference type="ARBA" id="ARBA00022840"/>
    </source>
</evidence>
<gene>
    <name evidence="15" type="primary">addB</name>
    <name evidence="15" type="ORF">E7201_08815</name>
</gene>
<evidence type="ECO:0000256" key="12">
    <source>
        <dbReference type="ARBA" id="ARBA00023125"/>
    </source>
</evidence>
<evidence type="ECO:0000256" key="2">
    <source>
        <dbReference type="ARBA" id="ARBA00022722"/>
    </source>
</evidence>
<evidence type="ECO:0000256" key="10">
    <source>
        <dbReference type="ARBA" id="ARBA00023004"/>
    </source>
</evidence>
<sequence>MTAKLDFIIGRSGTGKTHACLTAMQQEMTKRPLGKALILLLPEHMTYKTERELATMMDATGQGFFRAYVFGFRRFARQILMETGGDLPRISDVGRRLLLQKLLLKHQKDTDLTVFARAARQRGFTETLSDAIKEIKSYRLTTDKLRQAAEMVGAGQERLSGKVRELSTLADEFAEAMAGRKSDAEDLMHILAEKIPQAQLMQGAEVWIDGFVFFNPQEMHVLAAILATAAKVHITLPMMGEQLPNGQVNFQLTENTLETGLFNRPYRTMENICRLMKELEPHGQGFWQPVTLLTHNHRAQNPALGWLEEKLFGQVEAAKFAPENLQLVEAANRRIELETAAADILRLVRERNYRYREIGVLIRNAEDYDGILPLVFQDYGIPFFQDGKRQSIHHPLAELLRSALEVVQKGWNYENIFRCLRTGFFPLVRDDVDKLENYVLEFGLRGRKRWLQAEDWNWHRRYSLDGETEEADEETKQRLLLIDGLRRQAVEALQVFDQSIRQAANVTEQVTALYDFLIALEVPAHLAKWQEVAEGEGRMADAAEHRQIWDDIMEFFDQLVEISGAEKMSLSDFAAVLGDGLDAVTLSLIPPGLDYVTVSSLDQNSLAGTRAIYILGANAGAMPRRIGEQGMFTDADRLHLADAFAKMPADNGERPVISRGGQERSFGERFLLYRGFNEAREYLWISYALADAEGNGLQPAGLVARLQKCFPKLPFLSIPLETLGRHDMLQLAAPTPAVSGLASALRGQRDERKMDEFWRDVYNWALAQPQMQRPLQLALSGLSPKAKVENIPKELAQAIYLRGKFLRGSVTQFESFRRCPFAHFASYGLKLTERRTYEFRHMDLGQLLHEVIREYGEMVSRDYNRRWQDVPEEMRGQICHDLVEEIAPRLQSEILLSRPDYRHYKRRMEATALQAVNHLSAWAAMSEFQPAYFEEGFGHAADRVQLTPLPLGNGFSLSLKGQIDRLDVHQENPYFLVLDYKTGQAAINLFEVYYGLKLQLLVYVLVGQELLKQQDKERLPAGILYALLHNPTIATDKRLTAEEMANAIRKKLTMPGWVLADMEVIRSIDANLEHIKPQTKKDGELTSETVKGHYIRTQQEFELMLGYVDYMLKDTGRAILAGDIRINPCRYDRNAERTACNYCNYRVICGFDPEIEGFSYHEVGNFDEEEMERRMAEKIGREDLADAIHQGPTESH</sequence>
<keyword evidence="1" id="KW-0004">4Fe-4S</keyword>
<organism evidence="15 16">
    <name type="scientific">Selenomonas ruminantium</name>
    <dbReference type="NCBI Taxonomy" id="971"/>
    <lineage>
        <taxon>Bacteria</taxon>
        <taxon>Bacillati</taxon>
        <taxon>Bacillota</taxon>
        <taxon>Negativicutes</taxon>
        <taxon>Selenomonadales</taxon>
        <taxon>Selenomonadaceae</taxon>
        <taxon>Selenomonas</taxon>
    </lineage>
</organism>
<dbReference type="GO" id="GO:0003677">
    <property type="term" value="F:DNA binding"/>
    <property type="evidence" value="ECO:0007669"/>
    <property type="project" value="UniProtKB-KW"/>
</dbReference>
<dbReference type="GO" id="GO:0005524">
    <property type="term" value="F:ATP binding"/>
    <property type="evidence" value="ECO:0007669"/>
    <property type="project" value="UniProtKB-KW"/>
</dbReference>
<feature type="domain" description="UvrD-like helicase C-terminal" evidence="14">
    <location>
        <begin position="294"/>
        <end position="594"/>
    </location>
</feature>
<dbReference type="Pfam" id="PF21445">
    <property type="entry name" value="ADDB_N"/>
    <property type="match status" value="1"/>
</dbReference>
<accession>A0A928A1X1</accession>
<dbReference type="InterPro" id="IPR011604">
    <property type="entry name" value="PDDEXK-like_dom_sf"/>
</dbReference>